<evidence type="ECO:0000256" key="8">
    <source>
        <dbReference type="RuleBase" id="RU003733"/>
    </source>
</evidence>
<dbReference type="PANTHER" id="PTHR43095">
    <property type="entry name" value="SUGAR KINASE"/>
    <property type="match status" value="1"/>
</dbReference>
<evidence type="ECO:0000256" key="1">
    <source>
        <dbReference type="ARBA" id="ARBA00009156"/>
    </source>
</evidence>
<dbReference type="PROSITE" id="PS00445">
    <property type="entry name" value="FGGY_KINASES_2"/>
    <property type="match status" value="1"/>
</dbReference>
<evidence type="ECO:0000259" key="11">
    <source>
        <dbReference type="Pfam" id="PF02782"/>
    </source>
</evidence>
<keyword evidence="2 9" id="KW-0859">Xylose metabolism</keyword>
<evidence type="ECO:0000313" key="12">
    <source>
        <dbReference type="EMBL" id="QBD76838.1"/>
    </source>
</evidence>
<dbReference type="AlphaFoldDB" id="A0A4P6JNF5"/>
<dbReference type="InterPro" id="IPR050406">
    <property type="entry name" value="FGGY_Carb_Kinase"/>
</dbReference>
<dbReference type="GO" id="GO:0005997">
    <property type="term" value="P:xylulose metabolic process"/>
    <property type="evidence" value="ECO:0007669"/>
    <property type="project" value="InterPro"/>
</dbReference>
<feature type="domain" description="Carbohydrate kinase FGGY C-terminal" evidence="11">
    <location>
        <begin position="253"/>
        <end position="434"/>
    </location>
</feature>
<organism evidence="12 13">
    <name type="scientific">Ktedonosporobacter rubrisoli</name>
    <dbReference type="NCBI Taxonomy" id="2509675"/>
    <lineage>
        <taxon>Bacteria</taxon>
        <taxon>Bacillati</taxon>
        <taxon>Chloroflexota</taxon>
        <taxon>Ktedonobacteria</taxon>
        <taxon>Ktedonobacterales</taxon>
        <taxon>Ktedonosporobacteraceae</taxon>
        <taxon>Ktedonosporobacter</taxon>
    </lineage>
</organism>
<dbReference type="GO" id="GO:0005524">
    <property type="term" value="F:ATP binding"/>
    <property type="evidence" value="ECO:0007669"/>
    <property type="project" value="UniProtKB-KW"/>
</dbReference>
<dbReference type="Pfam" id="PF00370">
    <property type="entry name" value="FGGY_N"/>
    <property type="match status" value="1"/>
</dbReference>
<comment type="similarity">
    <text evidence="1 8">Belongs to the FGGY kinase family.</text>
</comment>
<evidence type="ECO:0000313" key="13">
    <source>
        <dbReference type="Proteomes" id="UP000290365"/>
    </source>
</evidence>
<dbReference type="GO" id="GO:0004856">
    <property type="term" value="F:D-xylulokinase activity"/>
    <property type="evidence" value="ECO:0007669"/>
    <property type="project" value="UniProtKB-EC"/>
</dbReference>
<evidence type="ECO:0000256" key="7">
    <source>
        <dbReference type="ARBA" id="ARBA00023277"/>
    </source>
</evidence>
<dbReference type="InterPro" id="IPR018484">
    <property type="entry name" value="FGGY_N"/>
</dbReference>
<dbReference type="InterPro" id="IPR006000">
    <property type="entry name" value="Xylulokinase"/>
</dbReference>
<dbReference type="GO" id="GO:0042732">
    <property type="term" value="P:D-xylose metabolic process"/>
    <property type="evidence" value="ECO:0007669"/>
    <property type="project" value="UniProtKB-KW"/>
</dbReference>
<dbReference type="OrthoDB" id="9805576at2"/>
<evidence type="ECO:0000259" key="10">
    <source>
        <dbReference type="Pfam" id="PF00370"/>
    </source>
</evidence>
<proteinExistence type="inferred from homology"/>
<comment type="catalytic activity">
    <reaction evidence="9">
        <text>D-xylulose + ATP = D-xylulose 5-phosphate + ADP + H(+)</text>
        <dbReference type="Rhea" id="RHEA:10964"/>
        <dbReference type="ChEBI" id="CHEBI:15378"/>
        <dbReference type="ChEBI" id="CHEBI:17140"/>
        <dbReference type="ChEBI" id="CHEBI:30616"/>
        <dbReference type="ChEBI" id="CHEBI:57737"/>
        <dbReference type="ChEBI" id="CHEBI:456216"/>
        <dbReference type="EC" id="2.7.1.17"/>
    </reaction>
</comment>
<evidence type="ECO:0000256" key="9">
    <source>
        <dbReference type="RuleBase" id="RU364073"/>
    </source>
</evidence>
<dbReference type="PIRSF" id="PIRSF000538">
    <property type="entry name" value="GlpK"/>
    <property type="match status" value="1"/>
</dbReference>
<dbReference type="InterPro" id="IPR000577">
    <property type="entry name" value="Carb_kinase_FGGY"/>
</dbReference>
<gene>
    <name evidence="9 12" type="primary">xylB</name>
    <name evidence="12" type="ORF">EPA93_12815</name>
</gene>
<protein>
    <recommendedName>
        <fullName evidence="9">Xylulose kinase</fullName>
        <shortName evidence="9">Xylulokinase</shortName>
        <ecNumber evidence="9">2.7.1.17</ecNumber>
    </recommendedName>
</protein>
<evidence type="ECO:0000256" key="4">
    <source>
        <dbReference type="ARBA" id="ARBA00022741"/>
    </source>
</evidence>
<reference evidence="12 13" key="1">
    <citation type="submission" date="2019-01" db="EMBL/GenBank/DDBJ databases">
        <title>Ktedonosporobacter rubrisoli SCAWS-G2.</title>
        <authorList>
            <person name="Huang Y."/>
            <person name="Yan B."/>
        </authorList>
    </citation>
    <scope>NUCLEOTIDE SEQUENCE [LARGE SCALE GENOMIC DNA]</scope>
    <source>
        <strain evidence="12 13">SCAWS-G2</strain>
    </source>
</reference>
<dbReference type="EMBL" id="CP035758">
    <property type="protein sequence ID" value="QBD76838.1"/>
    <property type="molecule type" value="Genomic_DNA"/>
</dbReference>
<keyword evidence="5 8" id="KW-0418">Kinase</keyword>
<keyword evidence="7 9" id="KW-0119">Carbohydrate metabolism</keyword>
<feature type="domain" description="Carbohydrate kinase FGGY N-terminal" evidence="10">
    <location>
        <begin position="3"/>
        <end position="242"/>
    </location>
</feature>
<dbReference type="InterPro" id="IPR018483">
    <property type="entry name" value="Carb_kinase_FGGY_CS"/>
</dbReference>
<dbReference type="Gene3D" id="3.30.420.40">
    <property type="match status" value="2"/>
</dbReference>
<name>A0A4P6JNF5_KTERU</name>
<dbReference type="InterPro" id="IPR018485">
    <property type="entry name" value="FGGY_C"/>
</dbReference>
<dbReference type="NCBIfam" id="TIGR01312">
    <property type="entry name" value="XylB"/>
    <property type="match status" value="1"/>
</dbReference>
<keyword evidence="6 9" id="KW-0067">ATP-binding</keyword>
<dbReference type="Pfam" id="PF02782">
    <property type="entry name" value="FGGY_C"/>
    <property type="match status" value="1"/>
</dbReference>
<keyword evidence="13" id="KW-1185">Reference proteome</keyword>
<dbReference type="RefSeq" id="WP_129887902.1">
    <property type="nucleotide sequence ID" value="NZ_CP035758.1"/>
</dbReference>
<dbReference type="EC" id="2.7.1.17" evidence="9"/>
<dbReference type="PANTHER" id="PTHR43095:SF5">
    <property type="entry name" value="XYLULOSE KINASE"/>
    <property type="match status" value="1"/>
</dbReference>
<keyword evidence="4 9" id="KW-0547">Nucleotide-binding</keyword>
<evidence type="ECO:0000256" key="6">
    <source>
        <dbReference type="ARBA" id="ARBA00022840"/>
    </source>
</evidence>
<evidence type="ECO:0000256" key="2">
    <source>
        <dbReference type="ARBA" id="ARBA00022629"/>
    </source>
</evidence>
<evidence type="ECO:0000256" key="5">
    <source>
        <dbReference type="ARBA" id="ARBA00022777"/>
    </source>
</evidence>
<dbReference type="KEGG" id="kbs:EPA93_12815"/>
<dbReference type="Proteomes" id="UP000290365">
    <property type="component" value="Chromosome"/>
</dbReference>
<dbReference type="CDD" id="cd07808">
    <property type="entry name" value="ASKHA_NBD_FGGY_EcXK-like"/>
    <property type="match status" value="1"/>
</dbReference>
<sequence>MALLGIDLGTSSVKVVVQDIQGHTLSVSKADYAVTAPQPGWSESNPAEWWSATIAAVQAALARLSHIEITAIGLSGQMHGVVLADEGGQPVRVAMLWSDTRAQAELEQYHSLPTFLKERLANPLVPGMAGPMLCWLAKHEASSYQKARWALQPKDWLRFCLTDEVATDPSDASATLLYDLRADSWADDIIAALGLNRSLFPAIVPSGAVAGRLSARAAKALGLPAELPVATGAADTAAAALGTGLLTPGPIQLTLGTGAQLMQLSAEPSADPRGRTHLYRAADGTHWYAMAAVQNAGLVLNWVRQMFNASWDELYASAASVPPGAEGLLFLPYLTKERPHHTHSASSGAFLGMRIDHRREHLLHAVLEGIAFGIRGAFEALPAATKTSTLRLAGGGSEHPAWRQMLANILNRELLSVDTPAASVRGAALLAGIAGGIWANAQETASLAPRTSLMASPAQEQVAVYNCIYARYLENINN</sequence>
<dbReference type="InterPro" id="IPR043129">
    <property type="entry name" value="ATPase_NBD"/>
</dbReference>
<accession>A0A4P6JNF5</accession>
<keyword evidence="3 8" id="KW-0808">Transferase</keyword>
<evidence type="ECO:0000256" key="3">
    <source>
        <dbReference type="ARBA" id="ARBA00022679"/>
    </source>
</evidence>
<dbReference type="SUPFAM" id="SSF53067">
    <property type="entry name" value="Actin-like ATPase domain"/>
    <property type="match status" value="2"/>
</dbReference>